<dbReference type="Pfam" id="PF03011">
    <property type="entry name" value="PFEMP"/>
    <property type="match status" value="1"/>
</dbReference>
<evidence type="ECO:0000313" key="3">
    <source>
        <dbReference type="EMBL" id="KYN92948.1"/>
    </source>
</evidence>
<gene>
    <name evidence="3" type="ORF">PGSY75_0042800</name>
</gene>
<dbReference type="AlphaFoldDB" id="A0A151L1X2"/>
<feature type="non-terminal residue" evidence="3">
    <location>
        <position position="1"/>
    </location>
</feature>
<feature type="domain" description="Duffy-binding-like" evidence="2">
    <location>
        <begin position="10"/>
        <end position="95"/>
    </location>
</feature>
<feature type="compositionally biased region" description="Polar residues" evidence="1">
    <location>
        <begin position="94"/>
        <end position="105"/>
    </location>
</feature>
<dbReference type="KEGG" id="pgab:PGSY75_0042800"/>
<dbReference type="SUPFAM" id="SSF140924">
    <property type="entry name" value="Duffy binding domain-like"/>
    <property type="match status" value="1"/>
</dbReference>
<dbReference type="InterPro" id="IPR004258">
    <property type="entry name" value="DBL"/>
</dbReference>
<dbReference type="RefSeq" id="XP_018638674.1">
    <property type="nucleotide sequence ID" value="XM_018783544.1"/>
</dbReference>
<dbReference type="GeneID" id="29774157"/>
<protein>
    <submittedName>
        <fullName evidence="3">Putative EMP1-like protein</fullName>
    </submittedName>
</protein>
<evidence type="ECO:0000256" key="1">
    <source>
        <dbReference type="SAM" id="MobiDB-lite"/>
    </source>
</evidence>
<dbReference type="Gene3D" id="1.20.58.830">
    <property type="match status" value="1"/>
</dbReference>
<sequence>NGDNNDDCNDSSGSNLCKTACTKYNDWIKSKKTEWDGMSKYYEDVKGMDQYSSPDGVDYHAVSQPTAIKYLNQKCNKEIDGKDNCCHCQKLGKDNTSTSPQTNNDPLEHMEKVV</sequence>
<proteinExistence type="predicted"/>
<organism evidence="3 4">
    <name type="scientific">Plasmodium gaboni</name>
    <dbReference type="NCBI Taxonomy" id="647221"/>
    <lineage>
        <taxon>Eukaryota</taxon>
        <taxon>Sar</taxon>
        <taxon>Alveolata</taxon>
        <taxon>Apicomplexa</taxon>
        <taxon>Aconoidasida</taxon>
        <taxon>Haemosporida</taxon>
        <taxon>Plasmodiidae</taxon>
        <taxon>Plasmodium</taxon>
        <taxon>Plasmodium (Laverania)</taxon>
    </lineage>
</organism>
<feature type="non-terminal residue" evidence="3">
    <location>
        <position position="114"/>
    </location>
</feature>
<dbReference type="EMBL" id="LVLB01000426">
    <property type="protein sequence ID" value="KYN92948.1"/>
    <property type="molecule type" value="Genomic_DNA"/>
</dbReference>
<dbReference type="VEuPathDB" id="PlasmoDB:PGSY75_0042800"/>
<comment type="caution">
    <text evidence="3">The sequence shown here is derived from an EMBL/GenBank/DDBJ whole genome shotgun (WGS) entry which is preliminary data.</text>
</comment>
<evidence type="ECO:0000259" key="2">
    <source>
        <dbReference type="Pfam" id="PF03011"/>
    </source>
</evidence>
<dbReference type="Proteomes" id="UP000076004">
    <property type="component" value="Unassembled WGS sequence"/>
</dbReference>
<evidence type="ECO:0000313" key="4">
    <source>
        <dbReference type="Proteomes" id="UP000076004"/>
    </source>
</evidence>
<reference evidence="3 4" key="1">
    <citation type="journal article" date="2016" name="Nat. Commun.">
        <title>Genomes of cryptic chimpanzee Plasmodium species reveal key evolutionary events leading to human malaria.</title>
        <authorList>
            <person name="Sundararaman S.A."/>
            <person name="Plenderleith L.J."/>
            <person name="Liu W."/>
            <person name="Loy D.E."/>
            <person name="Learn G.H."/>
            <person name="Li Y."/>
            <person name="Shaw K.S."/>
            <person name="Ayouba A."/>
            <person name="Peeters M."/>
            <person name="Speede S."/>
            <person name="Shaw G.M."/>
            <person name="Bushman F.D."/>
            <person name="Brisson D."/>
            <person name="Rayner J.C."/>
            <person name="Sharp P.M."/>
            <person name="Hahn B.H."/>
        </authorList>
    </citation>
    <scope>NUCLEOTIDE SEQUENCE [LARGE SCALE GENOMIC DNA]</scope>
    <source>
        <strain evidence="3 4">SY75</strain>
    </source>
</reference>
<accession>A0A151L1X2</accession>
<feature type="region of interest" description="Disordered" evidence="1">
    <location>
        <begin position="92"/>
        <end position="114"/>
    </location>
</feature>
<name>A0A151L1X2_9APIC</name>